<reference evidence="2" key="2">
    <citation type="submission" date="2014-03" db="EMBL/GenBank/DDBJ databases">
        <authorList>
            <person name="Genoscope - CEA"/>
        </authorList>
    </citation>
    <scope>NUCLEOTIDE SEQUENCE</scope>
</reference>
<keyword evidence="1" id="KW-0472">Membrane</keyword>
<dbReference type="Proteomes" id="UP000193380">
    <property type="component" value="Unassembled WGS sequence"/>
</dbReference>
<dbReference type="PaxDb" id="8022-A0A060X8M9"/>
<feature type="transmembrane region" description="Helical" evidence="1">
    <location>
        <begin position="161"/>
        <end position="179"/>
    </location>
</feature>
<feature type="transmembrane region" description="Helical" evidence="1">
    <location>
        <begin position="136"/>
        <end position="156"/>
    </location>
</feature>
<dbReference type="AlphaFoldDB" id="A0A060X8M9"/>
<reference evidence="2" key="1">
    <citation type="journal article" date="2014" name="Nat. Commun.">
        <title>The rainbow trout genome provides novel insights into evolution after whole-genome duplication in vertebrates.</title>
        <authorList>
            <person name="Berthelot C."/>
            <person name="Brunet F."/>
            <person name="Chalopin D."/>
            <person name="Juanchich A."/>
            <person name="Bernard M."/>
            <person name="Noel B."/>
            <person name="Bento P."/>
            <person name="Da Silva C."/>
            <person name="Labadie K."/>
            <person name="Alberti A."/>
            <person name="Aury J.M."/>
            <person name="Louis A."/>
            <person name="Dehais P."/>
            <person name="Bardou P."/>
            <person name="Montfort J."/>
            <person name="Klopp C."/>
            <person name="Cabau C."/>
            <person name="Gaspin C."/>
            <person name="Thorgaard G.H."/>
            <person name="Boussaha M."/>
            <person name="Quillet E."/>
            <person name="Guyomard R."/>
            <person name="Galiana D."/>
            <person name="Bobe J."/>
            <person name="Volff J.N."/>
            <person name="Genet C."/>
            <person name="Wincker P."/>
            <person name="Jaillon O."/>
            <person name="Roest Crollius H."/>
            <person name="Guiguen Y."/>
        </authorList>
    </citation>
    <scope>NUCLEOTIDE SEQUENCE [LARGE SCALE GENOMIC DNA]</scope>
</reference>
<keyword evidence="1" id="KW-1133">Transmembrane helix</keyword>
<organism evidence="2 3">
    <name type="scientific">Oncorhynchus mykiss</name>
    <name type="common">Rainbow trout</name>
    <name type="synonym">Salmo gairdneri</name>
    <dbReference type="NCBI Taxonomy" id="8022"/>
    <lineage>
        <taxon>Eukaryota</taxon>
        <taxon>Metazoa</taxon>
        <taxon>Chordata</taxon>
        <taxon>Craniata</taxon>
        <taxon>Vertebrata</taxon>
        <taxon>Euteleostomi</taxon>
        <taxon>Actinopterygii</taxon>
        <taxon>Neopterygii</taxon>
        <taxon>Teleostei</taxon>
        <taxon>Protacanthopterygii</taxon>
        <taxon>Salmoniformes</taxon>
        <taxon>Salmonidae</taxon>
        <taxon>Salmoninae</taxon>
        <taxon>Oncorhynchus</taxon>
    </lineage>
</organism>
<proteinExistence type="predicted"/>
<feature type="transmembrane region" description="Helical" evidence="1">
    <location>
        <begin position="6"/>
        <end position="26"/>
    </location>
</feature>
<evidence type="ECO:0000313" key="2">
    <source>
        <dbReference type="EMBL" id="CDQ73185.1"/>
    </source>
</evidence>
<evidence type="ECO:0000256" key="1">
    <source>
        <dbReference type="SAM" id="Phobius"/>
    </source>
</evidence>
<dbReference type="EMBL" id="FR904885">
    <property type="protein sequence ID" value="CDQ73185.1"/>
    <property type="molecule type" value="Genomic_DNA"/>
</dbReference>
<sequence>MHAKLFLTDCVLLLSPLGQVYILILYNLDKYIGMFNSGVGVDPHTALALSPDSKLAKEEDLLFPASDEMTIRIGRAGPLSGKPPFIYPHHYQQPPPSTSQTTYGRDSTEKPFKTMSLISLMACSWIFLSLSRSLSLTLFFLSFLILPINICTGFLWRLNHLIGVLCLMFFCWFYLFIYFET</sequence>
<name>A0A060X8M9_ONCMY</name>
<gene>
    <name evidence="2" type="ORF">GSONMT00052720001</name>
</gene>
<evidence type="ECO:0000313" key="3">
    <source>
        <dbReference type="Proteomes" id="UP000193380"/>
    </source>
</evidence>
<dbReference type="STRING" id="8022.A0A060X8M9"/>
<protein>
    <submittedName>
        <fullName evidence="2">Uncharacterized protein</fullName>
    </submittedName>
</protein>
<accession>A0A060X8M9</accession>
<keyword evidence="1" id="KW-0812">Transmembrane</keyword>